<comment type="caution">
    <text evidence="1">The sequence shown here is derived from an EMBL/GenBank/DDBJ whole genome shotgun (WGS) entry which is preliminary data.</text>
</comment>
<accession>A0A011WTF5</accession>
<sequence length="68" mass="7547">MNKILKQLPCDKYAVLILDSAPPTSWNSNIVIIDGVSYESEIVYDLPNAIAVKSNETFVGKTLEYKNA</sequence>
<keyword evidence="2" id="KW-1185">Reference proteome</keyword>
<protein>
    <submittedName>
        <fullName evidence="1">Uncharacterized protein</fullName>
    </submittedName>
</protein>
<dbReference type="AlphaFoldDB" id="A0A011WTF5"/>
<dbReference type="PATRIC" id="fig|1341156.4.peg.1292"/>
<evidence type="ECO:0000313" key="1">
    <source>
        <dbReference type="EMBL" id="EXM40315.1"/>
    </source>
</evidence>
<name>A0A011WTF5_RUMAL</name>
<organism evidence="1 2">
    <name type="scientific">Ruminococcus albus SY3</name>
    <dbReference type="NCBI Taxonomy" id="1341156"/>
    <lineage>
        <taxon>Bacteria</taxon>
        <taxon>Bacillati</taxon>
        <taxon>Bacillota</taxon>
        <taxon>Clostridia</taxon>
        <taxon>Eubacteriales</taxon>
        <taxon>Oscillospiraceae</taxon>
        <taxon>Ruminococcus</taxon>
    </lineage>
</organism>
<proteinExistence type="predicted"/>
<dbReference type="RefSeq" id="WP_037287477.1">
    <property type="nucleotide sequence ID" value="NZ_JEOB01000002.1"/>
</dbReference>
<evidence type="ECO:0000313" key="2">
    <source>
        <dbReference type="Proteomes" id="UP000021369"/>
    </source>
</evidence>
<reference evidence="1 2" key="1">
    <citation type="submission" date="2013-06" db="EMBL/GenBank/DDBJ databases">
        <title>Rumen cellulosomics: divergent fiber-degrading strategies revealed by comparative genome-wide analysis of six Ruminococcal strains.</title>
        <authorList>
            <person name="Dassa B."/>
            <person name="Borovok I."/>
            <person name="Lamed R."/>
            <person name="Flint H."/>
            <person name="Yeoman C.J."/>
            <person name="White B."/>
            <person name="Bayer E.A."/>
        </authorList>
    </citation>
    <scope>NUCLEOTIDE SEQUENCE [LARGE SCALE GENOMIC DNA]</scope>
    <source>
        <strain evidence="1 2">SY3</strain>
    </source>
</reference>
<dbReference type="EMBL" id="JEOB01000002">
    <property type="protein sequence ID" value="EXM40315.1"/>
    <property type="molecule type" value="Genomic_DNA"/>
</dbReference>
<gene>
    <name evidence="1" type="ORF">RASY3_09960</name>
</gene>
<dbReference type="OrthoDB" id="1824095at2"/>
<dbReference type="Proteomes" id="UP000021369">
    <property type="component" value="Unassembled WGS sequence"/>
</dbReference>